<dbReference type="SUPFAM" id="SSF117396">
    <property type="entry name" value="TM1631-like"/>
    <property type="match status" value="1"/>
</dbReference>
<dbReference type="Pfam" id="PF01904">
    <property type="entry name" value="DUF72"/>
    <property type="match status" value="1"/>
</dbReference>
<proteinExistence type="predicted"/>
<dbReference type="Proteomes" id="UP000304912">
    <property type="component" value="Chromosome"/>
</dbReference>
<accession>A0A5B7YEB6</accession>
<dbReference type="OrthoDB" id="9780310at2"/>
<sequence length="297" mass="33875">MRNQHFPDHDLPAPLYLGLPIWQHPSWPALWLPQTQARNNALQAYAAHFSSVEGNSTFYALPDNATCQRWYESVPANFRFTFKIHQDVSHADNILINADTLGSQLSSLTDLKEKLGPLMLQLPARFSPARLDELAQFISKWPKAFCLAVEVRHPAFFEKGDAEKSLNKLLKDAGVNRVMMDTRALFSEQILSEAMLDAREKKPRLPLHVWASAGQPVVRFVGHDDDEINKQCLLPWVNKCHTWRMAGISPYVFLHRADNKDAPWLAHLFINLYNELYPEQALPEIGLSAQPDQQALF</sequence>
<reference evidence="1 2" key="1">
    <citation type="submission" date="2019-04" db="EMBL/GenBank/DDBJ databases">
        <title>Salinimonas iocasae sp. nov., a halophilic bacterium isolated from the outer tube casing of tubeworms in Okinawa Trough.</title>
        <authorList>
            <person name="Zhang H."/>
            <person name="Wang H."/>
            <person name="Li C."/>
        </authorList>
    </citation>
    <scope>NUCLEOTIDE SEQUENCE [LARGE SCALE GENOMIC DNA]</scope>
    <source>
        <strain evidence="1 2">KX18D6</strain>
    </source>
</reference>
<evidence type="ECO:0000313" key="1">
    <source>
        <dbReference type="EMBL" id="QCZ94072.1"/>
    </source>
</evidence>
<keyword evidence="2" id="KW-1185">Reference proteome</keyword>
<dbReference type="InterPro" id="IPR036520">
    <property type="entry name" value="UPF0759_sf"/>
</dbReference>
<organism evidence="1 2">
    <name type="scientific">Salinimonas iocasae</name>
    <dbReference type="NCBI Taxonomy" id="2572577"/>
    <lineage>
        <taxon>Bacteria</taxon>
        <taxon>Pseudomonadati</taxon>
        <taxon>Pseudomonadota</taxon>
        <taxon>Gammaproteobacteria</taxon>
        <taxon>Alteromonadales</taxon>
        <taxon>Alteromonadaceae</taxon>
        <taxon>Alteromonas/Salinimonas group</taxon>
        <taxon>Salinimonas</taxon>
    </lineage>
</organism>
<evidence type="ECO:0000313" key="2">
    <source>
        <dbReference type="Proteomes" id="UP000304912"/>
    </source>
</evidence>
<protein>
    <submittedName>
        <fullName evidence="1">DUF72 domain-containing protein</fullName>
    </submittedName>
</protein>
<dbReference type="InterPro" id="IPR002763">
    <property type="entry name" value="DUF72"/>
</dbReference>
<name>A0A5B7YEB6_9ALTE</name>
<dbReference type="Gene3D" id="3.20.20.410">
    <property type="entry name" value="Protein of unknown function UPF0759"/>
    <property type="match status" value="1"/>
</dbReference>
<dbReference type="PANTHER" id="PTHR30348">
    <property type="entry name" value="UNCHARACTERIZED PROTEIN YECE"/>
    <property type="match status" value="1"/>
</dbReference>
<dbReference type="EMBL" id="CP039852">
    <property type="protein sequence ID" value="QCZ94072.1"/>
    <property type="molecule type" value="Genomic_DNA"/>
</dbReference>
<dbReference type="RefSeq" id="WP_139756814.1">
    <property type="nucleotide sequence ID" value="NZ_CP039852.1"/>
</dbReference>
<gene>
    <name evidence="1" type="ORF">FBQ74_11580</name>
</gene>
<dbReference type="AlphaFoldDB" id="A0A5B7YEB6"/>
<dbReference type="PANTHER" id="PTHR30348:SF9">
    <property type="entry name" value="UPF0759 PROTEIN YECE"/>
    <property type="match status" value="1"/>
</dbReference>
<dbReference type="KEGG" id="salk:FBQ74_11580"/>